<evidence type="ECO:0000313" key="3">
    <source>
        <dbReference type="EMBL" id="GLS90943.1"/>
    </source>
</evidence>
<dbReference type="SUPFAM" id="SSF46785">
    <property type="entry name" value="Winged helix' DNA-binding domain"/>
    <property type="match status" value="1"/>
</dbReference>
<comment type="caution">
    <text evidence="3">The sequence shown here is derived from an EMBL/GenBank/DDBJ whole genome shotgun (WGS) entry which is preliminary data.</text>
</comment>
<dbReference type="Gene3D" id="3.30.420.40">
    <property type="match status" value="2"/>
</dbReference>
<accession>A0ABQ6E1B6</accession>
<reference evidence="4" key="1">
    <citation type="journal article" date="2019" name="Int. J. Syst. Evol. Microbiol.">
        <title>The Global Catalogue of Microorganisms (GCM) 10K type strain sequencing project: providing services to taxonomists for standard genome sequencing and annotation.</title>
        <authorList>
            <consortium name="The Broad Institute Genomics Platform"/>
            <consortium name="The Broad Institute Genome Sequencing Center for Infectious Disease"/>
            <person name="Wu L."/>
            <person name="Ma J."/>
        </authorList>
    </citation>
    <scope>NUCLEOTIDE SEQUENCE [LARGE SCALE GENOMIC DNA]</scope>
    <source>
        <strain evidence="4">NBRC 103166</strain>
    </source>
</reference>
<sequence length="410" mass="44744">MQQVRSNATSSVANIDLIKEVNCARIYKVIEQNAPISRVKIAKISHLAPASVTKITRYLLEKGIITETERQASTGGRCAISITPNSEKIYVIAITIGRRLLSLSRYNLEGQKSVDKRINIENKSGEQLVSLLQREIQTLINDEQEQGNTISAISVTLSGLINPEQGRIIYTASDKLNNIPLAELLEKSFNIPTFIGNHTRALALAEHYFGATQGCQDSIVISVHHGVGSGIIVQGKQLLGTNFNIGEIGHIQVNPQGEKCHCGNYGCLETEVSDSIIVKKVQKAIAEGASSPLEGKTLNIDNIYQAAAYGDPLCERIVSEAASYLGKTIAILINILNPEKVVIAGRIINAQNTLFNAIKQCITHQSLPDFQNRVEICPSELHPNSTIASFALIKQAIYESDLLQKINVNK</sequence>
<keyword evidence="4" id="KW-1185">Reference proteome</keyword>
<dbReference type="InterPro" id="IPR043129">
    <property type="entry name" value="ATPase_NBD"/>
</dbReference>
<proteinExistence type="inferred from homology"/>
<dbReference type="InterPro" id="IPR036390">
    <property type="entry name" value="WH_DNA-bd_sf"/>
</dbReference>
<name>A0ABQ6E1B6_9GAMM</name>
<evidence type="ECO:0000313" key="4">
    <source>
        <dbReference type="Proteomes" id="UP001157353"/>
    </source>
</evidence>
<dbReference type="PANTHER" id="PTHR18964">
    <property type="entry name" value="ROK (REPRESSOR, ORF, KINASE) FAMILY"/>
    <property type="match status" value="1"/>
</dbReference>
<gene>
    <name evidence="3" type="primary">nagC</name>
    <name evidence="3" type="ORF">GCM10007916_20100</name>
</gene>
<protein>
    <submittedName>
        <fullName evidence="3">N-acetylglucosamine repressor</fullName>
    </submittedName>
</protein>
<evidence type="ECO:0000256" key="1">
    <source>
        <dbReference type="ARBA" id="ARBA00006479"/>
    </source>
</evidence>
<comment type="similarity">
    <text evidence="1">Belongs to the ROK (NagC/XylR) family.</text>
</comment>
<dbReference type="SUPFAM" id="SSF53067">
    <property type="entry name" value="Actin-like ATPase domain"/>
    <property type="match status" value="1"/>
</dbReference>
<dbReference type="Pfam" id="PF00480">
    <property type="entry name" value="ROK"/>
    <property type="match status" value="1"/>
</dbReference>
<keyword evidence="2" id="KW-0119">Carbohydrate metabolism</keyword>
<dbReference type="InterPro" id="IPR000600">
    <property type="entry name" value="ROK"/>
</dbReference>
<dbReference type="PROSITE" id="PS01125">
    <property type="entry name" value="ROK"/>
    <property type="match status" value="1"/>
</dbReference>
<dbReference type="PANTHER" id="PTHR18964:SF175">
    <property type="entry name" value="N-ACETYLGLUCOSAMINE REPRESSOR"/>
    <property type="match status" value="1"/>
</dbReference>
<organism evidence="3 4">
    <name type="scientific">Psychromonas marina</name>
    <dbReference type="NCBI Taxonomy" id="88364"/>
    <lineage>
        <taxon>Bacteria</taxon>
        <taxon>Pseudomonadati</taxon>
        <taxon>Pseudomonadota</taxon>
        <taxon>Gammaproteobacteria</taxon>
        <taxon>Alteromonadales</taxon>
        <taxon>Psychromonadaceae</taxon>
        <taxon>Psychromonas</taxon>
    </lineage>
</organism>
<dbReference type="Pfam" id="PF13412">
    <property type="entry name" value="HTH_24"/>
    <property type="match status" value="1"/>
</dbReference>
<dbReference type="Proteomes" id="UP001157353">
    <property type="component" value="Unassembled WGS sequence"/>
</dbReference>
<dbReference type="InterPro" id="IPR036388">
    <property type="entry name" value="WH-like_DNA-bd_sf"/>
</dbReference>
<dbReference type="EMBL" id="BSPQ01000005">
    <property type="protein sequence ID" value="GLS90943.1"/>
    <property type="molecule type" value="Genomic_DNA"/>
</dbReference>
<dbReference type="Gene3D" id="1.10.10.10">
    <property type="entry name" value="Winged helix-like DNA-binding domain superfamily/Winged helix DNA-binding domain"/>
    <property type="match status" value="1"/>
</dbReference>
<evidence type="ECO:0000256" key="2">
    <source>
        <dbReference type="ARBA" id="ARBA00023277"/>
    </source>
</evidence>
<dbReference type="RefSeq" id="WP_284204055.1">
    <property type="nucleotide sequence ID" value="NZ_BSPQ01000005.1"/>
</dbReference>
<dbReference type="InterPro" id="IPR049874">
    <property type="entry name" value="ROK_cs"/>
</dbReference>